<keyword evidence="2" id="KW-1185">Reference proteome</keyword>
<protein>
    <recommendedName>
        <fullName evidence="3">DUF3447 domain-containing protein</fullName>
    </recommendedName>
</protein>
<dbReference type="SUPFAM" id="SSF48403">
    <property type="entry name" value="Ankyrin repeat"/>
    <property type="match status" value="1"/>
</dbReference>
<evidence type="ECO:0000313" key="2">
    <source>
        <dbReference type="Proteomes" id="UP001470230"/>
    </source>
</evidence>
<evidence type="ECO:0008006" key="3">
    <source>
        <dbReference type="Google" id="ProtNLM"/>
    </source>
</evidence>
<dbReference type="EMBL" id="JAPFFF010000012">
    <property type="protein sequence ID" value="KAK8876551.1"/>
    <property type="molecule type" value="Genomic_DNA"/>
</dbReference>
<dbReference type="InterPro" id="IPR036770">
    <property type="entry name" value="Ankyrin_rpt-contain_sf"/>
</dbReference>
<organism evidence="1 2">
    <name type="scientific">Tritrichomonas musculus</name>
    <dbReference type="NCBI Taxonomy" id="1915356"/>
    <lineage>
        <taxon>Eukaryota</taxon>
        <taxon>Metamonada</taxon>
        <taxon>Parabasalia</taxon>
        <taxon>Tritrichomonadida</taxon>
        <taxon>Tritrichomonadidae</taxon>
        <taxon>Tritrichomonas</taxon>
    </lineage>
</organism>
<name>A0ABR2JGB9_9EUKA</name>
<dbReference type="Proteomes" id="UP001470230">
    <property type="component" value="Unassembled WGS sequence"/>
</dbReference>
<evidence type="ECO:0000313" key="1">
    <source>
        <dbReference type="EMBL" id="KAK8876551.1"/>
    </source>
</evidence>
<proteinExistence type="predicted"/>
<comment type="caution">
    <text evidence="1">The sequence shown here is derived from an EMBL/GenBank/DDBJ whole genome shotgun (WGS) entry which is preliminary data.</text>
</comment>
<accession>A0ABR2JGB9</accession>
<gene>
    <name evidence="1" type="ORF">M9Y10_006768</name>
</gene>
<reference evidence="1 2" key="1">
    <citation type="submission" date="2024-04" db="EMBL/GenBank/DDBJ databases">
        <title>Tritrichomonas musculus Genome.</title>
        <authorList>
            <person name="Alves-Ferreira E."/>
            <person name="Grigg M."/>
            <person name="Lorenzi H."/>
            <person name="Galac M."/>
        </authorList>
    </citation>
    <scope>NUCLEOTIDE SEQUENCE [LARGE SCALE GENOMIC DNA]</scope>
    <source>
        <strain evidence="1 2">EAF2021</strain>
    </source>
</reference>
<sequence length="374" mass="44987">MNISDSSKIQYQDYIKKMKVIHKALFSFLENDDINKNDDYYFSLKNLLIEEKILLNHHEFKTFLHLLAEFSAQHHRGQYFIKNIEDMLRAIKDEVKNNFENYEIFKIFQNNKRILLFLSEEKILNIDCSIFKLMTEDTLKQKFYPQYFYPEIKEFLKPSDRRDIHDENSEDFKIFEEKRKTGENDEYLCQLIRTDSVEEFIAYTNLHNIDLTSTIKPSIFETNSFLLEHKETTLVEYAAFFGSIQIIRYFVQIKIKLNPSIWVYAIHSNSGDLVHFLEPIIKDDEMLLKSFHESIKCNHNQIAKYIKDTYFFDSELSSIKIFQSNNFEFFDEKSFEDFPLRKIIKYDYTLVFDLVLKEKIIDLTLPMILNNLFQ</sequence>